<comment type="caution">
    <text evidence="1">The sequence shown here is derived from an EMBL/GenBank/DDBJ whole genome shotgun (WGS) entry which is preliminary data.</text>
</comment>
<evidence type="ECO:0000313" key="2">
    <source>
        <dbReference type="Proteomes" id="UP000789860"/>
    </source>
</evidence>
<gene>
    <name evidence="1" type="ORF">SCALOS_LOCUS5882</name>
</gene>
<reference evidence="1" key="1">
    <citation type="submission" date="2021-06" db="EMBL/GenBank/DDBJ databases">
        <authorList>
            <person name="Kallberg Y."/>
            <person name="Tangrot J."/>
            <person name="Rosling A."/>
        </authorList>
    </citation>
    <scope>NUCLEOTIDE SEQUENCE</scope>
    <source>
        <strain evidence="1">AU212A</strain>
    </source>
</reference>
<protein>
    <submittedName>
        <fullName evidence="1">2402_t:CDS:1</fullName>
    </submittedName>
</protein>
<dbReference type="Proteomes" id="UP000789860">
    <property type="component" value="Unassembled WGS sequence"/>
</dbReference>
<dbReference type="EMBL" id="CAJVPM010010310">
    <property type="protein sequence ID" value="CAG8571937.1"/>
    <property type="molecule type" value="Genomic_DNA"/>
</dbReference>
<accession>A0ACA9M9T8</accession>
<sequence>MSFTDDWYQTAIEDYDLKNVPFENFSKKKKKIGRGGFGDIFSATCKSIPSIPEVIALKGVSVGEEDSGMSIKIFLNE</sequence>
<evidence type="ECO:0000313" key="1">
    <source>
        <dbReference type="EMBL" id="CAG8571937.1"/>
    </source>
</evidence>
<feature type="non-terminal residue" evidence="1">
    <location>
        <position position="77"/>
    </location>
</feature>
<proteinExistence type="predicted"/>
<name>A0ACA9M9T8_9GLOM</name>
<keyword evidence="2" id="KW-1185">Reference proteome</keyword>
<organism evidence="1 2">
    <name type="scientific">Scutellospora calospora</name>
    <dbReference type="NCBI Taxonomy" id="85575"/>
    <lineage>
        <taxon>Eukaryota</taxon>
        <taxon>Fungi</taxon>
        <taxon>Fungi incertae sedis</taxon>
        <taxon>Mucoromycota</taxon>
        <taxon>Glomeromycotina</taxon>
        <taxon>Glomeromycetes</taxon>
        <taxon>Diversisporales</taxon>
        <taxon>Gigasporaceae</taxon>
        <taxon>Scutellospora</taxon>
    </lineage>
</organism>